<dbReference type="InterPro" id="IPR005151">
    <property type="entry name" value="Tail-specific_protease"/>
</dbReference>
<dbReference type="RefSeq" id="WP_168047059.1">
    <property type="nucleotide sequence ID" value="NZ_JAATJM010000001.1"/>
</dbReference>
<dbReference type="InterPro" id="IPR029045">
    <property type="entry name" value="ClpP/crotonase-like_dom_sf"/>
</dbReference>
<evidence type="ECO:0000313" key="4">
    <source>
        <dbReference type="Proteomes" id="UP000587415"/>
    </source>
</evidence>
<dbReference type="Proteomes" id="UP000587415">
    <property type="component" value="Unassembled WGS sequence"/>
</dbReference>
<gene>
    <name evidence="3" type="ORF">GGQ87_001979</name>
</gene>
<evidence type="ECO:0000259" key="2">
    <source>
        <dbReference type="Pfam" id="PF03572"/>
    </source>
</evidence>
<dbReference type="GO" id="GO:0030288">
    <property type="term" value="C:outer membrane-bounded periplasmic space"/>
    <property type="evidence" value="ECO:0007669"/>
    <property type="project" value="TreeGrafter"/>
</dbReference>
<dbReference type="Pfam" id="PF03572">
    <property type="entry name" value="Peptidase_S41"/>
    <property type="match status" value="1"/>
</dbReference>
<dbReference type="GO" id="GO:0007165">
    <property type="term" value="P:signal transduction"/>
    <property type="evidence" value="ECO:0007669"/>
    <property type="project" value="TreeGrafter"/>
</dbReference>
<comment type="caution">
    <text evidence="3">The sequence shown here is derived from an EMBL/GenBank/DDBJ whole genome shotgun (WGS) entry which is preliminary data.</text>
</comment>
<dbReference type="GO" id="GO:0006508">
    <property type="term" value="P:proteolysis"/>
    <property type="evidence" value="ECO:0007669"/>
    <property type="project" value="InterPro"/>
</dbReference>
<feature type="domain" description="Tail specific protease" evidence="2">
    <location>
        <begin position="134"/>
        <end position="422"/>
    </location>
</feature>
<reference evidence="3 4" key="1">
    <citation type="submission" date="2020-03" db="EMBL/GenBank/DDBJ databases">
        <title>Genomic Encyclopedia of Type Strains, Phase IV (KMG-IV): sequencing the most valuable type-strain genomes for metagenomic binning, comparative biology and taxonomic classification.</title>
        <authorList>
            <person name="Goeker M."/>
        </authorList>
    </citation>
    <scope>NUCLEOTIDE SEQUENCE [LARGE SCALE GENOMIC DNA]</scope>
    <source>
        <strain evidence="3 4">DSM 4736</strain>
    </source>
</reference>
<organism evidence="3 4">
    <name type="scientific">Brevundimonas alba</name>
    <dbReference type="NCBI Taxonomy" id="74314"/>
    <lineage>
        <taxon>Bacteria</taxon>
        <taxon>Pseudomonadati</taxon>
        <taxon>Pseudomonadota</taxon>
        <taxon>Alphaproteobacteria</taxon>
        <taxon>Caulobacterales</taxon>
        <taxon>Caulobacteraceae</taxon>
        <taxon>Brevundimonas</taxon>
    </lineage>
</organism>
<dbReference type="CDD" id="cd06567">
    <property type="entry name" value="Peptidase_S41"/>
    <property type="match status" value="1"/>
</dbReference>
<evidence type="ECO:0000256" key="1">
    <source>
        <dbReference type="SAM" id="MobiDB-lite"/>
    </source>
</evidence>
<dbReference type="PANTHER" id="PTHR32060">
    <property type="entry name" value="TAIL-SPECIFIC PROTEASE"/>
    <property type="match status" value="1"/>
</dbReference>
<name>A0A7X6BPQ1_9CAUL</name>
<proteinExistence type="predicted"/>
<dbReference type="GO" id="GO:0008236">
    <property type="term" value="F:serine-type peptidase activity"/>
    <property type="evidence" value="ECO:0007669"/>
    <property type="project" value="InterPro"/>
</dbReference>
<sequence>MADLEQVREEMASHYANLQWLATEREVQPDAIFAVGRQRLEGARSEAEARAVFEQLERSVGDRHVKIVWPRIGVVMPAPVASATAAAAPPCVTLGYGEPAPDSRATASGMPGYRALSGASGFSAGLIEVGDRTVGVVRIPQFTPQLHPAACAAALVELRPGGEPCDDACMDQLRTLAVDRVTEDFSDRLRALRTAGASTLLIDLAGNGGGTEWVEVLARTVTPVSLRSARLGFVRHPHWIEALADSEQRLREAAVGQPPEDRARLERYAAAYAAARVQAEQPCDPAELFAGRAPDCEWLGGGDIYMTGPEAAYDPEIVGKPWASDVFEPLSYAFEPGVWTGPLVVVVDNGTASAAEEFAALLQDNDAAIVVGAPTAGAGCGYTRGGLDVVLRHSGATLRLPDCARYRADGSNEVSGIDPDVLIGFRANDGPTRRGRRLAAGLQRAIEQAERQASAHQEDRSGGK</sequence>
<dbReference type="AlphaFoldDB" id="A0A7X6BPQ1"/>
<dbReference type="GO" id="GO:0004175">
    <property type="term" value="F:endopeptidase activity"/>
    <property type="evidence" value="ECO:0007669"/>
    <property type="project" value="TreeGrafter"/>
</dbReference>
<accession>A0A7X6BPQ1</accession>
<protein>
    <recommendedName>
        <fullName evidence="2">Tail specific protease domain-containing protein</fullName>
    </recommendedName>
</protein>
<dbReference type="Gene3D" id="3.90.226.10">
    <property type="entry name" value="2-enoyl-CoA Hydratase, Chain A, domain 1"/>
    <property type="match status" value="1"/>
</dbReference>
<dbReference type="PANTHER" id="PTHR32060:SF30">
    <property type="entry name" value="CARBOXY-TERMINAL PROCESSING PROTEASE CTPA"/>
    <property type="match status" value="1"/>
</dbReference>
<dbReference type="SUPFAM" id="SSF52096">
    <property type="entry name" value="ClpP/crotonase"/>
    <property type="match status" value="1"/>
</dbReference>
<feature type="region of interest" description="Disordered" evidence="1">
    <location>
        <begin position="442"/>
        <end position="464"/>
    </location>
</feature>
<evidence type="ECO:0000313" key="3">
    <source>
        <dbReference type="EMBL" id="NJC41721.1"/>
    </source>
</evidence>
<keyword evidence="4" id="KW-1185">Reference proteome</keyword>
<dbReference type="EMBL" id="JAATJM010000001">
    <property type="protein sequence ID" value="NJC41721.1"/>
    <property type="molecule type" value="Genomic_DNA"/>
</dbReference>